<dbReference type="InterPro" id="IPR032710">
    <property type="entry name" value="NTF2-like_dom_sf"/>
</dbReference>
<accession>A0ABV3R2T0</accession>
<proteinExistence type="predicted"/>
<name>A0ABV3R2T0_9HYPH</name>
<dbReference type="Gene3D" id="3.10.450.50">
    <property type="match status" value="1"/>
</dbReference>
<evidence type="ECO:0000259" key="1">
    <source>
        <dbReference type="Pfam" id="PF14534"/>
    </source>
</evidence>
<dbReference type="Pfam" id="PF14534">
    <property type="entry name" value="DUF4440"/>
    <property type="match status" value="1"/>
</dbReference>
<organism evidence="2 3">
    <name type="scientific">Mesorhizobium marinum</name>
    <dbReference type="NCBI Taxonomy" id="3228790"/>
    <lineage>
        <taxon>Bacteria</taxon>
        <taxon>Pseudomonadati</taxon>
        <taxon>Pseudomonadota</taxon>
        <taxon>Alphaproteobacteria</taxon>
        <taxon>Hyphomicrobiales</taxon>
        <taxon>Phyllobacteriaceae</taxon>
        <taxon>Mesorhizobium</taxon>
    </lineage>
</organism>
<comment type="caution">
    <text evidence="2">The sequence shown here is derived from an EMBL/GenBank/DDBJ whole genome shotgun (WGS) entry which is preliminary data.</text>
</comment>
<protein>
    <submittedName>
        <fullName evidence="2">Nuclear transport factor 2 family protein</fullName>
    </submittedName>
</protein>
<gene>
    <name evidence="2" type="ORF">ABUE31_16220</name>
</gene>
<dbReference type="EMBL" id="JBFOCI010000005">
    <property type="protein sequence ID" value="MEW9807536.1"/>
    <property type="molecule type" value="Genomic_DNA"/>
</dbReference>
<keyword evidence="3" id="KW-1185">Reference proteome</keyword>
<dbReference type="RefSeq" id="WP_367725033.1">
    <property type="nucleotide sequence ID" value="NZ_JBFOCI010000005.1"/>
</dbReference>
<evidence type="ECO:0000313" key="2">
    <source>
        <dbReference type="EMBL" id="MEW9807536.1"/>
    </source>
</evidence>
<dbReference type="SUPFAM" id="SSF54427">
    <property type="entry name" value="NTF2-like"/>
    <property type="match status" value="1"/>
</dbReference>
<dbReference type="InterPro" id="IPR027843">
    <property type="entry name" value="DUF4440"/>
</dbReference>
<evidence type="ECO:0000313" key="3">
    <source>
        <dbReference type="Proteomes" id="UP001556196"/>
    </source>
</evidence>
<reference evidence="2 3" key="1">
    <citation type="submission" date="2024-06" db="EMBL/GenBank/DDBJ databases">
        <authorList>
            <person name="Tuo L."/>
        </authorList>
    </citation>
    <scope>NUCLEOTIDE SEQUENCE [LARGE SCALE GENOMIC DNA]</scope>
    <source>
        <strain evidence="2 3">ZMM04-5</strain>
    </source>
</reference>
<feature type="domain" description="DUF4440" evidence="1">
    <location>
        <begin position="50"/>
        <end position="146"/>
    </location>
</feature>
<sequence>MTYFEAKSPNRRDFSLLALAGLSVLAAGVRPLSAGEPLSEQQARAALDPWIEAVYSGDPTRVDGVLGPEFQILRSDGTGHDKAGYLKALPKHNAPIVLSDIIATGNADVMVIRYRIDSDQTVDGKAAKGNSPRLSVFRKEDGRWLLSAHANFAPLT</sequence>
<dbReference type="Proteomes" id="UP001556196">
    <property type="component" value="Unassembled WGS sequence"/>
</dbReference>